<keyword evidence="2" id="KW-1185">Reference proteome</keyword>
<gene>
    <name evidence="1" type="ORF">O181_027658</name>
</gene>
<dbReference type="AlphaFoldDB" id="A0A9Q3H145"/>
<reference evidence="1" key="1">
    <citation type="submission" date="2021-03" db="EMBL/GenBank/DDBJ databases">
        <title>Draft genome sequence of rust myrtle Austropuccinia psidii MF-1, a brazilian biotype.</title>
        <authorList>
            <person name="Quecine M.C."/>
            <person name="Pachon D.M.R."/>
            <person name="Bonatelli M.L."/>
            <person name="Correr F.H."/>
            <person name="Franceschini L.M."/>
            <person name="Leite T.F."/>
            <person name="Margarido G.R.A."/>
            <person name="Almeida C.A."/>
            <person name="Ferrarezi J.A."/>
            <person name="Labate C.A."/>
        </authorList>
    </citation>
    <scope>NUCLEOTIDE SEQUENCE</scope>
    <source>
        <strain evidence="1">MF-1</strain>
    </source>
</reference>
<accession>A0A9Q3H145</accession>
<evidence type="ECO:0000313" key="1">
    <source>
        <dbReference type="EMBL" id="MBW0487943.1"/>
    </source>
</evidence>
<name>A0A9Q3H145_9BASI</name>
<sequence>MRKHSYVLPRILVELFTDKANMTLCFRVEENGIKFKQCDIPPLTGTEKKKDVTAFVFSAYPRCAGIHVSNGTDSSGNHVSNAWCDWDANSGKHDRPTCNKCYKAFFKTLDDPYCYQVP</sequence>
<dbReference type="Proteomes" id="UP000765509">
    <property type="component" value="Unassembled WGS sequence"/>
</dbReference>
<organism evidence="1 2">
    <name type="scientific">Austropuccinia psidii MF-1</name>
    <dbReference type="NCBI Taxonomy" id="1389203"/>
    <lineage>
        <taxon>Eukaryota</taxon>
        <taxon>Fungi</taxon>
        <taxon>Dikarya</taxon>
        <taxon>Basidiomycota</taxon>
        <taxon>Pucciniomycotina</taxon>
        <taxon>Pucciniomycetes</taxon>
        <taxon>Pucciniales</taxon>
        <taxon>Sphaerophragmiaceae</taxon>
        <taxon>Austropuccinia</taxon>
    </lineage>
</organism>
<proteinExistence type="predicted"/>
<evidence type="ECO:0000313" key="2">
    <source>
        <dbReference type="Proteomes" id="UP000765509"/>
    </source>
</evidence>
<dbReference type="EMBL" id="AVOT02009360">
    <property type="protein sequence ID" value="MBW0487943.1"/>
    <property type="molecule type" value="Genomic_DNA"/>
</dbReference>
<comment type="caution">
    <text evidence="1">The sequence shown here is derived from an EMBL/GenBank/DDBJ whole genome shotgun (WGS) entry which is preliminary data.</text>
</comment>
<protein>
    <submittedName>
        <fullName evidence="1">Uncharacterized protein</fullName>
    </submittedName>
</protein>